<evidence type="ECO:0000256" key="2">
    <source>
        <dbReference type="ARBA" id="ARBA00008711"/>
    </source>
</evidence>
<dbReference type="SUPFAM" id="SSF57884">
    <property type="entry name" value="Ada DNA repair protein, N-terminal domain (N-Ada 10)"/>
    <property type="match status" value="1"/>
</dbReference>
<dbReference type="AlphaFoldDB" id="A0A2N5DWR6"/>
<keyword evidence="7" id="KW-0227">DNA damage</keyword>
<feature type="binding site" evidence="16">
    <location>
        <position position="69"/>
    </location>
    <ligand>
        <name>Zn(2+)</name>
        <dbReference type="ChEBI" id="CHEBI:29105"/>
    </ligand>
</feature>
<keyword evidence="11" id="KW-0010">Activator</keyword>
<keyword evidence="9" id="KW-0805">Transcription regulation</keyword>
<dbReference type="EC" id="2.1.1.63" evidence="3"/>
<keyword evidence="12" id="KW-0804">Transcription</keyword>
<evidence type="ECO:0000313" key="18">
    <source>
        <dbReference type="EMBL" id="PLR31699.1"/>
    </source>
</evidence>
<dbReference type="InterPro" id="IPR001497">
    <property type="entry name" value="MethylDNA_cys_MeTrfase_AS"/>
</dbReference>
<accession>A0A2N5DWR6</accession>
<comment type="cofactor">
    <cofactor evidence="16">
        <name>Zn(2+)</name>
        <dbReference type="ChEBI" id="CHEBI:29105"/>
    </cofactor>
    <text evidence="16">Binds 1 zinc ion per subunit.</text>
</comment>
<dbReference type="GO" id="GO:0043565">
    <property type="term" value="F:sequence-specific DNA binding"/>
    <property type="evidence" value="ECO:0007669"/>
    <property type="project" value="InterPro"/>
</dbReference>
<keyword evidence="4 18" id="KW-0489">Methyltransferase</keyword>
<dbReference type="SMART" id="SM00342">
    <property type="entry name" value="HTH_ARAC"/>
    <property type="match status" value="1"/>
</dbReference>
<dbReference type="Pfam" id="PF01035">
    <property type="entry name" value="DNA_binding_1"/>
    <property type="match status" value="1"/>
</dbReference>
<evidence type="ECO:0000259" key="17">
    <source>
        <dbReference type="PROSITE" id="PS01124"/>
    </source>
</evidence>
<evidence type="ECO:0000256" key="15">
    <source>
        <dbReference type="PIRSR" id="PIRSR000409-1"/>
    </source>
</evidence>
<feature type="binding site" evidence="16">
    <location>
        <position position="42"/>
    </location>
    <ligand>
        <name>Zn(2+)</name>
        <dbReference type="ChEBI" id="CHEBI:29105"/>
    </ligand>
</feature>
<dbReference type="NCBIfam" id="TIGR00589">
    <property type="entry name" value="ogt"/>
    <property type="match status" value="1"/>
</dbReference>
<dbReference type="Gene3D" id="1.10.10.60">
    <property type="entry name" value="Homeodomain-like"/>
    <property type="match status" value="1"/>
</dbReference>
<feature type="binding site" evidence="16">
    <location>
        <position position="38"/>
    </location>
    <ligand>
        <name>Zn(2+)</name>
        <dbReference type="ChEBI" id="CHEBI:29105"/>
    </ligand>
</feature>
<dbReference type="Pfam" id="PF02805">
    <property type="entry name" value="Ada_Zn_binding"/>
    <property type="match status" value="1"/>
</dbReference>
<dbReference type="GO" id="GO:0032259">
    <property type="term" value="P:methylation"/>
    <property type="evidence" value="ECO:0007669"/>
    <property type="project" value="UniProtKB-KW"/>
</dbReference>
<evidence type="ECO:0000256" key="11">
    <source>
        <dbReference type="ARBA" id="ARBA00023159"/>
    </source>
</evidence>
<dbReference type="InterPro" id="IPR009057">
    <property type="entry name" value="Homeodomain-like_sf"/>
</dbReference>
<dbReference type="PANTHER" id="PTHR10815">
    <property type="entry name" value="METHYLATED-DNA--PROTEIN-CYSTEINE METHYLTRANSFERASE"/>
    <property type="match status" value="1"/>
</dbReference>
<dbReference type="GO" id="GO:0003908">
    <property type="term" value="F:methylated-DNA-[protein]-cysteine S-methyltransferase activity"/>
    <property type="evidence" value="ECO:0007669"/>
    <property type="project" value="UniProtKB-EC"/>
</dbReference>
<comment type="similarity">
    <text evidence="2">Belongs to the MGMT family.</text>
</comment>
<dbReference type="InterPro" id="IPR036388">
    <property type="entry name" value="WH-like_DNA-bd_sf"/>
</dbReference>
<dbReference type="GO" id="GO:0003700">
    <property type="term" value="F:DNA-binding transcription factor activity"/>
    <property type="evidence" value="ECO:0007669"/>
    <property type="project" value="InterPro"/>
</dbReference>
<evidence type="ECO:0000256" key="12">
    <source>
        <dbReference type="ARBA" id="ARBA00023163"/>
    </source>
</evidence>
<comment type="catalytic activity">
    <reaction evidence="14">
        <text>a 6-O-methyl-2'-deoxyguanosine in DNA + L-cysteinyl-[protein] = S-methyl-L-cysteinyl-[protein] + a 2'-deoxyguanosine in DNA</text>
        <dbReference type="Rhea" id="RHEA:24000"/>
        <dbReference type="Rhea" id="RHEA-COMP:10131"/>
        <dbReference type="Rhea" id="RHEA-COMP:10132"/>
        <dbReference type="Rhea" id="RHEA-COMP:11367"/>
        <dbReference type="Rhea" id="RHEA-COMP:11368"/>
        <dbReference type="ChEBI" id="CHEBI:29950"/>
        <dbReference type="ChEBI" id="CHEBI:82612"/>
        <dbReference type="ChEBI" id="CHEBI:85445"/>
        <dbReference type="ChEBI" id="CHEBI:85448"/>
        <dbReference type="EC" id="2.1.1.63"/>
    </reaction>
</comment>
<keyword evidence="8 16" id="KW-0862">Zinc</keyword>
<dbReference type="FunFam" id="1.10.10.10:FF:000214">
    <property type="entry name" value="Methylated-DNA--protein-cysteine methyltransferase"/>
    <property type="match status" value="1"/>
</dbReference>
<gene>
    <name evidence="18" type="ORF">CYR32_16465</name>
</gene>
<sequence length="368" mass="39473">MTLIDAITDDPRWQQLAARDKQADGRFVYAVRTTGIYCRPSCPSRRAKPENVLFFATAAEAAAAGYRACQRCRPDGASDQQQWAARITAACRLLESAETEPSLHELAAQAGVSAYHFHRRFRALTGLTPRAYAAARRGQRLREQLPQAASVTEALYGAGYGSSGCFYAASGAQLGMTPGQARRGAPGERLWFAVGECSLGPVLVAQSARGVCAILLGAEPQALVQEMQARFPRAEFCGAVPGFEQTVAQVIGLIDHPQAGLDLPLDIRGTLFQQRVWQALCAIPPGQTLSYREVAARIGAPSAVRAVAGACAANLLAVAIPCHRVVRQDGTLSGYRWGVERKQALLQKERAADDEEIAIDADDHTGSV</sequence>
<evidence type="ECO:0000256" key="10">
    <source>
        <dbReference type="ARBA" id="ARBA00023125"/>
    </source>
</evidence>
<evidence type="ECO:0000256" key="9">
    <source>
        <dbReference type="ARBA" id="ARBA00023015"/>
    </source>
</evidence>
<comment type="catalytic activity">
    <reaction evidence="1">
        <text>a 4-O-methyl-thymidine in DNA + L-cysteinyl-[protein] = a thymidine in DNA + S-methyl-L-cysteinyl-[protein]</text>
        <dbReference type="Rhea" id="RHEA:53428"/>
        <dbReference type="Rhea" id="RHEA-COMP:10131"/>
        <dbReference type="Rhea" id="RHEA-COMP:10132"/>
        <dbReference type="Rhea" id="RHEA-COMP:13555"/>
        <dbReference type="Rhea" id="RHEA-COMP:13556"/>
        <dbReference type="ChEBI" id="CHEBI:29950"/>
        <dbReference type="ChEBI" id="CHEBI:82612"/>
        <dbReference type="ChEBI" id="CHEBI:137386"/>
        <dbReference type="ChEBI" id="CHEBI:137387"/>
        <dbReference type="EC" id="2.1.1.63"/>
    </reaction>
</comment>
<feature type="binding site" evidence="16">
    <location>
        <position position="72"/>
    </location>
    <ligand>
        <name>Zn(2+)</name>
        <dbReference type="ChEBI" id="CHEBI:29105"/>
    </ligand>
</feature>
<evidence type="ECO:0000256" key="4">
    <source>
        <dbReference type="ARBA" id="ARBA00022603"/>
    </source>
</evidence>
<dbReference type="GO" id="GO:0008270">
    <property type="term" value="F:zinc ion binding"/>
    <property type="evidence" value="ECO:0007669"/>
    <property type="project" value="InterPro"/>
</dbReference>
<evidence type="ECO:0000256" key="6">
    <source>
        <dbReference type="ARBA" id="ARBA00022723"/>
    </source>
</evidence>
<dbReference type="FunFam" id="3.40.10.10:FF:000001">
    <property type="entry name" value="DNA-3-methyladenine glycosylase 2"/>
    <property type="match status" value="1"/>
</dbReference>
<dbReference type="InterPro" id="IPR014048">
    <property type="entry name" value="MethylDNA_cys_MeTrfase_DNA-bd"/>
</dbReference>
<dbReference type="GO" id="GO:0006307">
    <property type="term" value="P:DNA alkylation repair"/>
    <property type="evidence" value="ECO:0007669"/>
    <property type="project" value="UniProtKB-ARBA"/>
</dbReference>
<dbReference type="EMBL" id="PJZH01000022">
    <property type="protein sequence ID" value="PLR31699.1"/>
    <property type="molecule type" value="Genomic_DNA"/>
</dbReference>
<feature type="active site" description="Nucleophile; methyl group acceptor from methylphosphotriester" evidence="15">
    <location>
        <position position="38"/>
    </location>
</feature>
<evidence type="ECO:0000313" key="19">
    <source>
        <dbReference type="Proteomes" id="UP000234503"/>
    </source>
</evidence>
<dbReference type="SUPFAM" id="SSF53155">
    <property type="entry name" value="Methylated DNA-protein cysteine methyltransferase domain"/>
    <property type="match status" value="1"/>
</dbReference>
<evidence type="ECO:0000256" key="14">
    <source>
        <dbReference type="ARBA" id="ARBA00049348"/>
    </source>
</evidence>
<dbReference type="InterPro" id="IPR016221">
    <property type="entry name" value="Bifunct_regulatory_prot_Ada"/>
</dbReference>
<dbReference type="Gene3D" id="1.10.10.10">
    <property type="entry name" value="Winged helix-like DNA-binding domain superfamily/Winged helix DNA-binding domain"/>
    <property type="match status" value="1"/>
</dbReference>
<dbReference type="SUPFAM" id="SSF46689">
    <property type="entry name" value="Homeodomain-like"/>
    <property type="match status" value="1"/>
</dbReference>
<dbReference type="InterPro" id="IPR035451">
    <property type="entry name" value="Ada-like_dom_sf"/>
</dbReference>
<dbReference type="NCBIfam" id="NF011964">
    <property type="entry name" value="PRK15435.1"/>
    <property type="match status" value="1"/>
</dbReference>
<dbReference type="PANTHER" id="PTHR10815:SF14">
    <property type="entry name" value="BIFUNCTIONAL TRANSCRIPTIONAL ACTIVATOR_DNA REPAIR ENZYME ADA"/>
    <property type="match status" value="1"/>
</dbReference>
<dbReference type="InterPro" id="IPR036631">
    <property type="entry name" value="MGMT_N_sf"/>
</dbReference>
<dbReference type="CDD" id="cd06445">
    <property type="entry name" value="ATase"/>
    <property type="match status" value="1"/>
</dbReference>
<dbReference type="Pfam" id="PF12833">
    <property type="entry name" value="HTH_18"/>
    <property type="match status" value="1"/>
</dbReference>
<reference evidence="18 19" key="1">
    <citation type="submission" date="2017-12" db="EMBL/GenBank/DDBJ databases">
        <title>Characterization of six clinical isolates of Enterochimera gen. nov., a novel genus of the Yersiniaciae family and the three species Enterochimera arupensis sp. nov., Enterochimera coloradensis sp. nov, and Enterochimera californica sp. nov.</title>
        <authorList>
            <person name="Rossi A."/>
            <person name="Fisher M."/>
        </authorList>
    </citation>
    <scope>NUCLEOTIDE SEQUENCE [LARGE SCALE GENOMIC DNA]</scope>
    <source>
        <strain evidence="19">2016-Iso4</strain>
    </source>
</reference>
<keyword evidence="6 16" id="KW-0479">Metal-binding</keyword>
<dbReference type="RefSeq" id="WP_101826239.1">
    <property type="nucleotide sequence ID" value="NZ_PJZH01000022.1"/>
</dbReference>
<dbReference type="InterPro" id="IPR036217">
    <property type="entry name" value="MethylDNA_cys_MeTrfase_DNAb"/>
</dbReference>
<evidence type="ECO:0000256" key="7">
    <source>
        <dbReference type="ARBA" id="ARBA00022763"/>
    </source>
</evidence>
<keyword evidence="5 18" id="KW-0808">Transferase</keyword>
<evidence type="ECO:0000256" key="13">
    <source>
        <dbReference type="ARBA" id="ARBA00023204"/>
    </source>
</evidence>
<feature type="active site" description="Nucleophile; methyl group acceptor from either O6-methylguanine or O4-methylthymine" evidence="15">
    <location>
        <position position="322"/>
    </location>
</feature>
<comment type="caution">
    <text evidence="18">The sequence shown here is derived from an EMBL/GenBank/DDBJ whole genome shotgun (WGS) entry which is preliminary data.</text>
</comment>
<feature type="domain" description="HTH araC/xylS-type" evidence="17">
    <location>
        <begin position="88"/>
        <end position="184"/>
    </location>
</feature>
<name>A0A2N5DWR6_9GAMM</name>
<keyword evidence="13" id="KW-0234">DNA repair</keyword>
<keyword evidence="19" id="KW-1185">Reference proteome</keyword>
<organism evidence="18 19">
    <name type="scientific">Chimaeribacter coloradensis</name>
    <dbReference type="NCBI Taxonomy" id="2060068"/>
    <lineage>
        <taxon>Bacteria</taxon>
        <taxon>Pseudomonadati</taxon>
        <taxon>Pseudomonadota</taxon>
        <taxon>Gammaproteobacteria</taxon>
        <taxon>Enterobacterales</taxon>
        <taxon>Yersiniaceae</taxon>
        <taxon>Chimaeribacter</taxon>
    </lineage>
</organism>
<dbReference type="SUPFAM" id="SSF46767">
    <property type="entry name" value="Methylated DNA-protein cysteine methyltransferase, C-terminal domain"/>
    <property type="match status" value="1"/>
</dbReference>
<dbReference type="OrthoDB" id="9802228at2"/>
<dbReference type="PROSITE" id="PS00374">
    <property type="entry name" value="MGMT"/>
    <property type="match status" value="1"/>
</dbReference>
<dbReference type="PIRSF" id="PIRSF000409">
    <property type="entry name" value="Ada"/>
    <property type="match status" value="1"/>
</dbReference>
<dbReference type="Gene3D" id="3.30.160.70">
    <property type="entry name" value="Methylated DNA-protein cysteine methyltransferase domain"/>
    <property type="match status" value="1"/>
</dbReference>
<proteinExistence type="inferred from homology"/>
<dbReference type="InterPro" id="IPR018060">
    <property type="entry name" value="HTH_AraC"/>
</dbReference>
<evidence type="ECO:0000256" key="3">
    <source>
        <dbReference type="ARBA" id="ARBA00011918"/>
    </source>
</evidence>
<dbReference type="Gene3D" id="3.40.10.10">
    <property type="entry name" value="DNA Methylphosphotriester Repair Domain"/>
    <property type="match status" value="1"/>
</dbReference>
<evidence type="ECO:0000256" key="8">
    <source>
        <dbReference type="ARBA" id="ARBA00022833"/>
    </source>
</evidence>
<evidence type="ECO:0000256" key="5">
    <source>
        <dbReference type="ARBA" id="ARBA00022679"/>
    </source>
</evidence>
<protein>
    <recommendedName>
        <fullName evidence="3">methylated-DNA--[protein]-cysteine S-methyltransferase</fullName>
        <ecNumber evidence="3">2.1.1.63</ecNumber>
    </recommendedName>
</protein>
<dbReference type="PROSITE" id="PS01124">
    <property type="entry name" value="HTH_ARAC_FAMILY_2"/>
    <property type="match status" value="1"/>
</dbReference>
<evidence type="ECO:0000256" key="1">
    <source>
        <dbReference type="ARBA" id="ARBA00001286"/>
    </source>
</evidence>
<dbReference type="Proteomes" id="UP000234503">
    <property type="component" value="Unassembled WGS sequence"/>
</dbReference>
<keyword evidence="10 18" id="KW-0238">DNA-binding</keyword>
<dbReference type="InterPro" id="IPR004026">
    <property type="entry name" value="Ada_DNA_repair_Zn-bd"/>
</dbReference>
<evidence type="ECO:0000256" key="16">
    <source>
        <dbReference type="PIRSR" id="PIRSR000409-3"/>
    </source>
</evidence>